<organism evidence="2 3">
    <name type="scientific">Leptidea sinapis</name>
    <dbReference type="NCBI Taxonomy" id="189913"/>
    <lineage>
        <taxon>Eukaryota</taxon>
        <taxon>Metazoa</taxon>
        <taxon>Ecdysozoa</taxon>
        <taxon>Arthropoda</taxon>
        <taxon>Hexapoda</taxon>
        <taxon>Insecta</taxon>
        <taxon>Pterygota</taxon>
        <taxon>Neoptera</taxon>
        <taxon>Endopterygota</taxon>
        <taxon>Lepidoptera</taxon>
        <taxon>Glossata</taxon>
        <taxon>Ditrysia</taxon>
        <taxon>Papilionoidea</taxon>
        <taxon>Pieridae</taxon>
        <taxon>Dismorphiinae</taxon>
        <taxon>Leptidea</taxon>
    </lineage>
</organism>
<proteinExistence type="predicted"/>
<evidence type="ECO:0000313" key="2">
    <source>
        <dbReference type="EMBL" id="VVC93345.1"/>
    </source>
</evidence>
<feature type="non-terminal residue" evidence="2">
    <location>
        <position position="1"/>
    </location>
</feature>
<gene>
    <name evidence="2" type="ORF">LSINAPIS_LOCUS5560</name>
</gene>
<reference evidence="2 3" key="1">
    <citation type="submission" date="2017-07" db="EMBL/GenBank/DDBJ databases">
        <authorList>
            <person name="Talla V."/>
            <person name="Backstrom N."/>
        </authorList>
    </citation>
    <scope>NUCLEOTIDE SEQUENCE [LARGE SCALE GENOMIC DNA]</scope>
</reference>
<feature type="non-terminal residue" evidence="2">
    <location>
        <position position="144"/>
    </location>
</feature>
<evidence type="ECO:0000313" key="3">
    <source>
        <dbReference type="Proteomes" id="UP000324832"/>
    </source>
</evidence>
<dbReference type="EMBL" id="FZQP02001595">
    <property type="protein sequence ID" value="VVC93345.1"/>
    <property type="molecule type" value="Genomic_DNA"/>
</dbReference>
<evidence type="ECO:0000256" key="1">
    <source>
        <dbReference type="SAM" id="MobiDB-lite"/>
    </source>
</evidence>
<feature type="region of interest" description="Disordered" evidence="1">
    <location>
        <begin position="104"/>
        <end position="144"/>
    </location>
</feature>
<name>A0A5E4Q504_9NEOP</name>
<dbReference type="Proteomes" id="UP000324832">
    <property type="component" value="Unassembled WGS sequence"/>
</dbReference>
<keyword evidence="3" id="KW-1185">Reference proteome</keyword>
<dbReference type="AlphaFoldDB" id="A0A5E4Q504"/>
<sequence>AVYRVPWELHNQIQSKIQKVTGGLTRLASRSKVKRDEAGNSRPRLSKQHALAYMQDHVQLVRQAWLVSGQCAANTGAHTTRYVQAEWAGAWRELTRERALWGPARASPLDNNRDSVVDVSNEDGSPSDLVSSGVVSRGLNQSTE</sequence>
<protein>
    <submittedName>
        <fullName evidence="2">Uncharacterized protein</fullName>
    </submittedName>
</protein>
<accession>A0A5E4Q504</accession>
<feature type="compositionally biased region" description="Polar residues" evidence="1">
    <location>
        <begin position="122"/>
        <end position="144"/>
    </location>
</feature>